<sequence>MPPASAHQCHISVHINATYQYPSVMPISAAYQCATHQ</sequence>
<dbReference type="Proteomes" id="UP001162483">
    <property type="component" value="Unassembled WGS sequence"/>
</dbReference>
<keyword evidence="2" id="KW-1185">Reference proteome</keyword>
<protein>
    <submittedName>
        <fullName evidence="1">Uncharacterized protein</fullName>
    </submittedName>
</protein>
<reference evidence="1" key="1">
    <citation type="submission" date="2023-05" db="EMBL/GenBank/DDBJ databases">
        <authorList>
            <person name="Stuckert A."/>
        </authorList>
    </citation>
    <scope>NUCLEOTIDE SEQUENCE</scope>
</reference>
<evidence type="ECO:0000313" key="1">
    <source>
        <dbReference type="EMBL" id="CAI9562063.1"/>
    </source>
</evidence>
<gene>
    <name evidence="1" type="ORF">SPARVUS_LOCUS5549770</name>
</gene>
<comment type="caution">
    <text evidence="1">The sequence shown here is derived from an EMBL/GenBank/DDBJ whole genome shotgun (WGS) entry which is preliminary data.</text>
</comment>
<name>A0ABN9CQ20_9NEOB</name>
<proteinExistence type="predicted"/>
<organism evidence="1 2">
    <name type="scientific">Staurois parvus</name>
    <dbReference type="NCBI Taxonomy" id="386267"/>
    <lineage>
        <taxon>Eukaryota</taxon>
        <taxon>Metazoa</taxon>
        <taxon>Chordata</taxon>
        <taxon>Craniata</taxon>
        <taxon>Vertebrata</taxon>
        <taxon>Euteleostomi</taxon>
        <taxon>Amphibia</taxon>
        <taxon>Batrachia</taxon>
        <taxon>Anura</taxon>
        <taxon>Neobatrachia</taxon>
        <taxon>Ranoidea</taxon>
        <taxon>Ranidae</taxon>
        <taxon>Staurois</taxon>
    </lineage>
</organism>
<dbReference type="EMBL" id="CATNWA010011630">
    <property type="protein sequence ID" value="CAI9562063.1"/>
    <property type="molecule type" value="Genomic_DNA"/>
</dbReference>
<accession>A0ABN9CQ20</accession>
<evidence type="ECO:0000313" key="2">
    <source>
        <dbReference type="Proteomes" id="UP001162483"/>
    </source>
</evidence>